<feature type="transmembrane region" description="Helical" evidence="6">
    <location>
        <begin position="140"/>
        <end position="162"/>
    </location>
</feature>
<keyword evidence="2" id="KW-0479">Metal-binding</keyword>
<keyword evidence="9" id="KW-1185">Reference proteome</keyword>
<feature type="domain" description="4Fe-4S ferredoxin-type" evidence="7">
    <location>
        <begin position="353"/>
        <end position="384"/>
    </location>
</feature>
<feature type="transmembrane region" description="Helical" evidence="6">
    <location>
        <begin position="69"/>
        <end position="90"/>
    </location>
</feature>
<feature type="transmembrane region" description="Helical" evidence="6">
    <location>
        <begin position="174"/>
        <end position="190"/>
    </location>
</feature>
<organism evidence="8 9">
    <name type="scientific">Terrilactibacillus tamarindi</name>
    <dbReference type="NCBI Taxonomy" id="2599694"/>
    <lineage>
        <taxon>Bacteria</taxon>
        <taxon>Bacillati</taxon>
        <taxon>Bacillota</taxon>
        <taxon>Bacilli</taxon>
        <taxon>Bacillales</taxon>
        <taxon>Bacillaceae</taxon>
        <taxon>Terrilactibacillus</taxon>
    </lineage>
</organism>
<protein>
    <submittedName>
        <fullName evidence="8">4Fe-4S dicluster domain-containing protein</fullName>
    </submittedName>
</protein>
<dbReference type="GO" id="GO:0005886">
    <property type="term" value="C:plasma membrane"/>
    <property type="evidence" value="ECO:0007669"/>
    <property type="project" value="TreeGrafter"/>
</dbReference>
<dbReference type="Gene3D" id="1.20.950.20">
    <property type="entry name" value="Transmembrane di-heme cytochromes, Chain C"/>
    <property type="match status" value="1"/>
</dbReference>
<feature type="transmembrane region" description="Helical" evidence="6">
    <location>
        <begin position="6"/>
        <end position="27"/>
    </location>
</feature>
<dbReference type="InterPro" id="IPR036197">
    <property type="entry name" value="NarG-like_sf"/>
</dbReference>
<sequence length="683" mass="78749">MFALINFVLFLLITSYAVYLFASLVYSRVTYIKLGVKSNLQKDVKVRINEVLTNVFGQRKLLKDKKSGIMHVVMFYGFIILQFGALEIIIKGFVKGFEWPIGLAHHYFSLVQEITTFLVMIAVFYAYYRRYIEKLNRLKRGLKPGLVIIFLSALVISIFMTLSFEHVWVGESDGLFSPISTFIAHLLGGLNHQQGEIGFYVFWWIHLITLLSFLVYIPQSKHAHLLFAPVNVLMRDTKPLGKLHSLDFEDETIEEYGVGSIEGFRQNQLIDLYACVECGRCTDMCPASLTGKTLSPMNLIIKMRDHLTEKDAEITKQSPFEPSFLFDENPTLTSLNRHTIDVAATKEKPKLIGDIITEEELWSCTTCRSCEDQCPVANEHVDKIIDMRRYLVLTEGKVPQDTNRYFQNLERQSNPWGINRNQRMNWRDELIDISVPTVKEVESFDYLFFVGSMGSFDKRSQKIAQSFVRIMHKAGIKFAILGNEERSSGETARRMGNEFLFQQLCMENIKSFKKYHVKKIVTICPHTYNTFKNEYPEFGLEAEVYHHTELIWSLIEDGRLVLRNEVNEKIAYHDSCYIGRYNQIYDIPRQILECIPGIELMEMSRNRENAMCCGAGGGMMWLEEKQGKRINVERTEQALILNPTVIGSNCPYCLSMMNDGVKMKDADNEVKTLDITEIVERAL</sequence>
<feature type="transmembrane region" description="Helical" evidence="6">
    <location>
        <begin position="197"/>
        <end position="217"/>
    </location>
</feature>
<dbReference type="PROSITE" id="PS51379">
    <property type="entry name" value="4FE4S_FER_2"/>
    <property type="match status" value="2"/>
</dbReference>
<dbReference type="PROSITE" id="PS00198">
    <property type="entry name" value="4FE4S_FER_1"/>
    <property type="match status" value="2"/>
</dbReference>
<dbReference type="Pfam" id="PF02754">
    <property type="entry name" value="CCG"/>
    <property type="match status" value="2"/>
</dbReference>
<evidence type="ECO:0000256" key="4">
    <source>
        <dbReference type="ARBA" id="ARBA00023004"/>
    </source>
</evidence>
<keyword evidence="5" id="KW-0411">Iron-sulfur</keyword>
<dbReference type="Gene3D" id="1.10.1060.10">
    <property type="entry name" value="Alpha-helical ferredoxin"/>
    <property type="match status" value="1"/>
</dbReference>
<name>A0A6N8CQ83_9BACI</name>
<dbReference type="GO" id="GO:0016491">
    <property type="term" value="F:oxidoreductase activity"/>
    <property type="evidence" value="ECO:0007669"/>
    <property type="project" value="UniProtKB-KW"/>
</dbReference>
<dbReference type="GO" id="GO:0046872">
    <property type="term" value="F:metal ion binding"/>
    <property type="evidence" value="ECO:0007669"/>
    <property type="project" value="UniProtKB-KW"/>
</dbReference>
<gene>
    <name evidence="8" type="ORF">GMB86_07280</name>
</gene>
<dbReference type="InterPro" id="IPR004017">
    <property type="entry name" value="Cys_rich_dom"/>
</dbReference>
<dbReference type="InterPro" id="IPR017896">
    <property type="entry name" value="4Fe4S_Fe-S-bd"/>
</dbReference>
<evidence type="ECO:0000313" key="8">
    <source>
        <dbReference type="EMBL" id="MTT31810.1"/>
    </source>
</evidence>
<keyword evidence="6" id="KW-0812">Transmembrane</keyword>
<dbReference type="InterPro" id="IPR009051">
    <property type="entry name" value="Helical_ferredxn"/>
</dbReference>
<dbReference type="SUPFAM" id="SSF103501">
    <property type="entry name" value="Respiratory nitrate reductase 1 gamma chain"/>
    <property type="match status" value="1"/>
</dbReference>
<dbReference type="InterPro" id="IPR051460">
    <property type="entry name" value="HdrC_iron-sulfur_subunit"/>
</dbReference>
<evidence type="ECO:0000256" key="5">
    <source>
        <dbReference type="ARBA" id="ARBA00023014"/>
    </source>
</evidence>
<dbReference type="InterPro" id="IPR017900">
    <property type="entry name" value="4Fe4S_Fe_S_CS"/>
</dbReference>
<keyword evidence="6" id="KW-0472">Membrane</keyword>
<evidence type="ECO:0000256" key="2">
    <source>
        <dbReference type="ARBA" id="ARBA00022723"/>
    </source>
</evidence>
<dbReference type="Proteomes" id="UP000440978">
    <property type="component" value="Unassembled WGS sequence"/>
</dbReference>
<feature type="domain" description="4Fe-4S ferredoxin-type" evidence="7">
    <location>
        <begin position="266"/>
        <end position="295"/>
    </location>
</feature>
<evidence type="ECO:0000259" key="7">
    <source>
        <dbReference type="PROSITE" id="PS51379"/>
    </source>
</evidence>
<dbReference type="OrthoDB" id="9794954at2"/>
<dbReference type="Pfam" id="PF13237">
    <property type="entry name" value="Fer4_10"/>
    <property type="match status" value="1"/>
</dbReference>
<dbReference type="PANTHER" id="PTHR43255:SF1">
    <property type="entry name" value="IRON-SULFUR-BINDING OXIDOREDUCTASE FADF-RELATED"/>
    <property type="match status" value="1"/>
</dbReference>
<keyword evidence="3" id="KW-0560">Oxidoreductase</keyword>
<feature type="transmembrane region" description="Helical" evidence="6">
    <location>
        <begin position="110"/>
        <end position="128"/>
    </location>
</feature>
<reference evidence="8 9" key="1">
    <citation type="submission" date="2019-11" db="EMBL/GenBank/DDBJ databases">
        <title>Terrilactibacillus tamarindus sp. nov. BCM23-1 isolated from bark of Tamarindus indica.</title>
        <authorList>
            <person name="Kingkaew E."/>
            <person name="Tanasupawat S."/>
        </authorList>
    </citation>
    <scope>NUCLEOTIDE SEQUENCE [LARGE SCALE GENOMIC DNA]</scope>
    <source>
        <strain evidence="8 9">BCM23-1</strain>
    </source>
</reference>
<accession>A0A6N8CQ83</accession>
<evidence type="ECO:0000256" key="6">
    <source>
        <dbReference type="SAM" id="Phobius"/>
    </source>
</evidence>
<evidence type="ECO:0000256" key="1">
    <source>
        <dbReference type="ARBA" id="ARBA00022485"/>
    </source>
</evidence>
<dbReference type="SUPFAM" id="SSF46548">
    <property type="entry name" value="alpha-helical ferredoxin"/>
    <property type="match status" value="1"/>
</dbReference>
<evidence type="ECO:0000256" key="3">
    <source>
        <dbReference type="ARBA" id="ARBA00023002"/>
    </source>
</evidence>
<dbReference type="AlphaFoldDB" id="A0A6N8CQ83"/>
<dbReference type="RefSeq" id="WP_155218216.1">
    <property type="nucleotide sequence ID" value="NZ_WNHB01000009.1"/>
</dbReference>
<keyword evidence="1" id="KW-0004">4Fe-4S</keyword>
<keyword evidence="6" id="KW-1133">Transmembrane helix</keyword>
<dbReference type="EMBL" id="WNHB01000009">
    <property type="protein sequence ID" value="MTT31810.1"/>
    <property type="molecule type" value="Genomic_DNA"/>
</dbReference>
<dbReference type="GO" id="GO:0051539">
    <property type="term" value="F:4 iron, 4 sulfur cluster binding"/>
    <property type="evidence" value="ECO:0007669"/>
    <property type="project" value="UniProtKB-KW"/>
</dbReference>
<proteinExistence type="predicted"/>
<evidence type="ECO:0000313" key="9">
    <source>
        <dbReference type="Proteomes" id="UP000440978"/>
    </source>
</evidence>
<keyword evidence="4" id="KW-0408">Iron</keyword>
<comment type="caution">
    <text evidence="8">The sequence shown here is derived from an EMBL/GenBank/DDBJ whole genome shotgun (WGS) entry which is preliminary data.</text>
</comment>
<dbReference type="PANTHER" id="PTHR43255">
    <property type="entry name" value="IRON-SULFUR-BINDING OXIDOREDUCTASE FADF-RELATED-RELATED"/>
    <property type="match status" value="1"/>
</dbReference>